<name>A0A7X9TAX6_9ACTN</name>
<gene>
    <name evidence="1" type="ORF">HF885_06550</name>
</gene>
<dbReference type="EMBL" id="JABAGR010000005">
    <property type="protein sequence ID" value="NMF26086.1"/>
    <property type="molecule type" value="Genomic_DNA"/>
</dbReference>
<reference evidence="1 2" key="1">
    <citation type="submission" date="2020-04" db="EMBL/GenBank/DDBJ databases">
        <authorList>
            <person name="Hitch T.C.A."/>
            <person name="Wylensek D."/>
            <person name="Clavel T."/>
        </authorList>
    </citation>
    <scope>NUCLEOTIDE SEQUENCE [LARGE SCALE GENOMIC DNA]</scope>
    <source>
        <strain evidence="1 2">105184</strain>
    </source>
</reference>
<dbReference type="Proteomes" id="UP000565613">
    <property type="component" value="Unassembled WGS sequence"/>
</dbReference>
<accession>A0A7X9TAX6</accession>
<organism evidence="1 2">
    <name type="scientific">Parafannyhessea umbonata</name>
    <dbReference type="NCBI Taxonomy" id="604330"/>
    <lineage>
        <taxon>Bacteria</taxon>
        <taxon>Bacillati</taxon>
        <taxon>Actinomycetota</taxon>
        <taxon>Coriobacteriia</taxon>
        <taxon>Coriobacteriales</taxon>
        <taxon>Atopobiaceae</taxon>
        <taxon>Parafannyhessea</taxon>
    </lineage>
</organism>
<dbReference type="SUPFAM" id="SSF53706">
    <property type="entry name" value="Formate dehydrogenase/DMSO reductase, domains 1-3"/>
    <property type="match status" value="1"/>
</dbReference>
<evidence type="ECO:0000313" key="1">
    <source>
        <dbReference type="EMBL" id="NMF26086.1"/>
    </source>
</evidence>
<evidence type="ECO:0000313" key="2">
    <source>
        <dbReference type="Proteomes" id="UP000565613"/>
    </source>
</evidence>
<comment type="caution">
    <text evidence="1">The sequence shown here is derived from an EMBL/GenBank/DDBJ whole genome shotgun (WGS) entry which is preliminary data.</text>
</comment>
<dbReference type="AlphaFoldDB" id="A0A7X9TAX6"/>
<dbReference type="PANTHER" id="PTHR39450">
    <property type="entry name" value="MOLYBDOPTERIN OXIDOREDUCTASE, 4FE-4S CLUSTER-BINDING SUBUNIT"/>
    <property type="match status" value="1"/>
</dbReference>
<dbReference type="Gene3D" id="3.10.530.10">
    <property type="entry name" value="CPE0013-like"/>
    <property type="match status" value="1"/>
</dbReference>
<protein>
    <submittedName>
        <fullName evidence="1">DUF1667 domain-containing protein</fullName>
    </submittedName>
</protein>
<sequence>MSSMSQEEKSVTLTCIRCPKGCQVTVTLAGGEVAAVTGNGCPRGDAYARKEVTDPTRVVTTVVPVRGSDVARMVSVKTAGDVPKAKVLDVVRALSDVSMAAPVHIGDVVLADVCGTGVDVIATKDV</sequence>
<dbReference type="InterPro" id="IPR036593">
    <property type="entry name" value="CPE0013-like_sf"/>
</dbReference>
<dbReference type="SUPFAM" id="SSF160148">
    <property type="entry name" value="CPE0013-like"/>
    <property type="match status" value="1"/>
</dbReference>
<dbReference type="InterPro" id="IPR012460">
    <property type="entry name" value="DUF1667"/>
</dbReference>
<dbReference type="Pfam" id="PF07892">
    <property type="entry name" value="DUF1667"/>
    <property type="match status" value="1"/>
</dbReference>
<proteinExistence type="predicted"/>
<dbReference type="PANTHER" id="PTHR39450:SF1">
    <property type="entry name" value="DUF1667 DOMAIN-CONTAINING PROTEIN"/>
    <property type="match status" value="1"/>
</dbReference>